<feature type="compositionally biased region" description="Low complexity" evidence="1">
    <location>
        <begin position="922"/>
        <end position="933"/>
    </location>
</feature>
<feature type="compositionally biased region" description="Low complexity" evidence="1">
    <location>
        <begin position="883"/>
        <end position="895"/>
    </location>
</feature>
<feature type="compositionally biased region" description="Pro residues" evidence="1">
    <location>
        <begin position="95"/>
        <end position="121"/>
    </location>
</feature>
<dbReference type="Gene3D" id="3.30.1370.10">
    <property type="entry name" value="K Homology domain, type 1"/>
    <property type="match status" value="1"/>
</dbReference>
<dbReference type="Pfam" id="PF22675">
    <property type="entry name" value="KH-I_KHDC4-BBP"/>
    <property type="match status" value="1"/>
</dbReference>
<reference evidence="3" key="1">
    <citation type="journal article" date="2016" name="Insect Biochem. Mol. Biol.">
        <title>Multifaceted biological insights from a draft genome sequence of the tobacco hornworm moth, Manduca sexta.</title>
        <authorList>
            <person name="Kanost M.R."/>
            <person name="Arrese E.L."/>
            <person name="Cao X."/>
            <person name="Chen Y.R."/>
            <person name="Chellapilla S."/>
            <person name="Goldsmith M.R."/>
            <person name="Grosse-Wilde E."/>
            <person name="Heckel D.G."/>
            <person name="Herndon N."/>
            <person name="Jiang H."/>
            <person name="Papanicolaou A."/>
            <person name="Qu J."/>
            <person name="Soulages J.L."/>
            <person name="Vogel H."/>
            <person name="Walters J."/>
            <person name="Waterhouse R.M."/>
            <person name="Ahn S.J."/>
            <person name="Almeida F.C."/>
            <person name="An C."/>
            <person name="Aqrawi P."/>
            <person name="Bretschneider A."/>
            <person name="Bryant W.B."/>
            <person name="Bucks S."/>
            <person name="Chao H."/>
            <person name="Chevignon G."/>
            <person name="Christen J.M."/>
            <person name="Clarke D.F."/>
            <person name="Dittmer N.T."/>
            <person name="Ferguson L.C.F."/>
            <person name="Garavelou S."/>
            <person name="Gordon K.H.J."/>
            <person name="Gunaratna R.T."/>
            <person name="Han Y."/>
            <person name="Hauser F."/>
            <person name="He Y."/>
            <person name="Heidel-Fischer H."/>
            <person name="Hirsh A."/>
            <person name="Hu Y."/>
            <person name="Jiang H."/>
            <person name="Kalra D."/>
            <person name="Klinner C."/>
            <person name="Konig C."/>
            <person name="Kovar C."/>
            <person name="Kroll A.R."/>
            <person name="Kuwar S.S."/>
            <person name="Lee S.L."/>
            <person name="Lehman R."/>
            <person name="Li K."/>
            <person name="Li Z."/>
            <person name="Liang H."/>
            <person name="Lovelace S."/>
            <person name="Lu Z."/>
            <person name="Mansfield J.H."/>
            <person name="McCulloch K.J."/>
            <person name="Mathew T."/>
            <person name="Morton B."/>
            <person name="Muzny D.M."/>
            <person name="Neunemann D."/>
            <person name="Ongeri F."/>
            <person name="Pauchet Y."/>
            <person name="Pu L.L."/>
            <person name="Pyrousis I."/>
            <person name="Rao X.J."/>
            <person name="Redding A."/>
            <person name="Roesel C."/>
            <person name="Sanchez-Gracia A."/>
            <person name="Schaack S."/>
            <person name="Shukla A."/>
            <person name="Tetreau G."/>
            <person name="Wang Y."/>
            <person name="Xiong G.H."/>
            <person name="Traut W."/>
            <person name="Walsh T.K."/>
            <person name="Worley K.C."/>
            <person name="Wu D."/>
            <person name="Wu W."/>
            <person name="Wu Y.Q."/>
            <person name="Zhang X."/>
            <person name="Zou Z."/>
            <person name="Zucker H."/>
            <person name="Briscoe A.D."/>
            <person name="Burmester T."/>
            <person name="Clem R.J."/>
            <person name="Feyereisen R."/>
            <person name="Grimmelikhuijzen C.J.P."/>
            <person name="Hamodrakas S.J."/>
            <person name="Hansson B.S."/>
            <person name="Huguet E."/>
            <person name="Jermiin L.S."/>
            <person name="Lan Q."/>
            <person name="Lehman H.K."/>
            <person name="Lorenzen M."/>
            <person name="Merzendorfer H."/>
            <person name="Michalopoulos I."/>
            <person name="Morton D.B."/>
            <person name="Muthukrishnan S."/>
            <person name="Oakeshott J.G."/>
            <person name="Palmer W."/>
            <person name="Park Y."/>
            <person name="Passarelli A.L."/>
            <person name="Rozas J."/>
            <person name="Schwartz L.M."/>
            <person name="Smith W."/>
            <person name="Southgate A."/>
            <person name="Vilcinskas A."/>
            <person name="Vogt R."/>
            <person name="Wang P."/>
            <person name="Werren J."/>
            <person name="Yu X.Q."/>
            <person name="Zhou J.J."/>
            <person name="Brown S.J."/>
            <person name="Scherer S.E."/>
            <person name="Richards S."/>
            <person name="Blissard G.W."/>
        </authorList>
    </citation>
    <scope>NUCLEOTIDE SEQUENCE</scope>
</reference>
<proteinExistence type="predicted"/>
<feature type="compositionally biased region" description="Polar residues" evidence="1">
    <location>
        <begin position="832"/>
        <end position="879"/>
    </location>
</feature>
<feature type="compositionally biased region" description="Basic and acidic residues" evidence="1">
    <location>
        <begin position="435"/>
        <end position="445"/>
    </location>
</feature>
<feature type="compositionally biased region" description="Polar residues" evidence="1">
    <location>
        <begin position="797"/>
        <end position="817"/>
    </location>
</feature>
<gene>
    <name evidence="3" type="ORF">O3G_MSEX004237</name>
</gene>
<organism evidence="3 4">
    <name type="scientific">Manduca sexta</name>
    <name type="common">Tobacco hawkmoth</name>
    <name type="synonym">Tobacco hornworm</name>
    <dbReference type="NCBI Taxonomy" id="7130"/>
    <lineage>
        <taxon>Eukaryota</taxon>
        <taxon>Metazoa</taxon>
        <taxon>Ecdysozoa</taxon>
        <taxon>Arthropoda</taxon>
        <taxon>Hexapoda</taxon>
        <taxon>Insecta</taxon>
        <taxon>Pterygota</taxon>
        <taxon>Neoptera</taxon>
        <taxon>Endopterygota</taxon>
        <taxon>Lepidoptera</taxon>
        <taxon>Glossata</taxon>
        <taxon>Ditrysia</taxon>
        <taxon>Bombycoidea</taxon>
        <taxon>Sphingidae</taxon>
        <taxon>Sphinginae</taxon>
        <taxon>Sphingini</taxon>
        <taxon>Manduca</taxon>
    </lineage>
</organism>
<dbReference type="InterPro" id="IPR047889">
    <property type="entry name" value="KHDC4_KH-I_second"/>
</dbReference>
<evidence type="ECO:0000256" key="1">
    <source>
        <dbReference type="SAM" id="MobiDB-lite"/>
    </source>
</evidence>
<feature type="region of interest" description="Disordered" evidence="1">
    <location>
        <begin position="92"/>
        <end position="127"/>
    </location>
</feature>
<feature type="region of interest" description="Disordered" evidence="1">
    <location>
        <begin position="797"/>
        <end position="898"/>
    </location>
</feature>
<feature type="compositionally biased region" description="Low complexity" evidence="1">
    <location>
        <begin position="726"/>
        <end position="738"/>
    </location>
</feature>
<reference evidence="3" key="2">
    <citation type="submission" date="2020-12" db="EMBL/GenBank/DDBJ databases">
        <authorList>
            <person name="Kanost M."/>
        </authorList>
    </citation>
    <scope>NUCLEOTIDE SEQUENCE</scope>
</reference>
<feature type="compositionally biased region" description="Polar residues" evidence="1">
    <location>
        <begin position="390"/>
        <end position="405"/>
    </location>
</feature>
<feature type="compositionally biased region" description="Pro residues" evidence="1">
    <location>
        <begin position="934"/>
        <end position="948"/>
    </location>
</feature>
<keyword evidence="4" id="KW-1185">Reference proteome</keyword>
<feature type="region of interest" description="Disordered" evidence="1">
    <location>
        <begin position="724"/>
        <end position="763"/>
    </location>
</feature>
<dbReference type="AlphaFoldDB" id="A0A922CGL4"/>
<dbReference type="Proteomes" id="UP000791440">
    <property type="component" value="Unassembled WGS sequence"/>
</dbReference>
<name>A0A922CGL4_MANSE</name>
<evidence type="ECO:0000313" key="4">
    <source>
        <dbReference type="Proteomes" id="UP000791440"/>
    </source>
</evidence>
<dbReference type="InterPro" id="IPR036612">
    <property type="entry name" value="KH_dom_type_1_sf"/>
</dbReference>
<accession>A0A922CGL4</accession>
<evidence type="ECO:0000313" key="3">
    <source>
        <dbReference type="EMBL" id="KAG6446045.1"/>
    </source>
</evidence>
<dbReference type="OrthoDB" id="397265at2759"/>
<feature type="domain" description="KHDC4/BBP-like KH-domain type I" evidence="2">
    <location>
        <begin position="17"/>
        <end position="79"/>
    </location>
</feature>
<dbReference type="CDD" id="cd22386">
    <property type="entry name" value="KH-I_KHDC4_rpt2"/>
    <property type="match status" value="1"/>
</dbReference>
<dbReference type="EMBL" id="JH668329">
    <property type="protein sequence ID" value="KAG6446045.1"/>
    <property type="molecule type" value="Genomic_DNA"/>
</dbReference>
<dbReference type="InterPro" id="IPR055256">
    <property type="entry name" value="KH_1_KHDC4/BBP-like"/>
</dbReference>
<feature type="compositionally biased region" description="Polar residues" evidence="1">
    <location>
        <begin position="739"/>
        <end position="763"/>
    </location>
</feature>
<dbReference type="SUPFAM" id="SSF54791">
    <property type="entry name" value="Eukaryotic type KH-domain (KH-domain type I)"/>
    <property type="match status" value="1"/>
</dbReference>
<protein>
    <recommendedName>
        <fullName evidence="2">KHDC4/BBP-like KH-domain type I domain-containing protein</fullName>
    </recommendedName>
</protein>
<dbReference type="GO" id="GO:0003723">
    <property type="term" value="F:RNA binding"/>
    <property type="evidence" value="ECO:0007669"/>
    <property type="project" value="InterPro"/>
</dbReference>
<comment type="caution">
    <text evidence="3">The sequence shown here is derived from an EMBL/GenBank/DDBJ whole genome shotgun (WGS) entry which is preliminary data.</text>
</comment>
<feature type="region of interest" description="Disordered" evidence="1">
    <location>
        <begin position="915"/>
        <end position="957"/>
    </location>
</feature>
<feature type="region of interest" description="Disordered" evidence="1">
    <location>
        <begin position="390"/>
        <end position="445"/>
    </location>
</feature>
<evidence type="ECO:0000259" key="2">
    <source>
        <dbReference type="Pfam" id="PF22675"/>
    </source>
</evidence>
<sequence length="957" mass="100798">MSGGLIDKVYIGLDNAPAAFDIKGRILGPNGTNLEYIRSETGVVAVLKGDKLEPLHLALHHTRSEALAAARSLAQNLIETIRTELAQWSAAQAGGPPPALNVPPPTLTTTSAPPPIPPPVPTAALSTPQSLTSTAPAVIPPVVSVSPASAPLMTVRQPTVLQLLPQQQYVFNQENGQLIPIVQPGVQMSNTNFTSLPLAQPIGLQQPNFGATQIVDISSMQPVNVTQLRLSGVPSSMSMILPNGITFPQASLTSSDTTTVSSATATPVVCAAQSNSSQKILYSSDKDKDIKYHIQGADTVQWTVPGSQTMLIPYQQLQDITANQQGLTNLQHQQFVSIAPAGGLPQTSLPLSATQLQHLQAGTIMQLNQKPISSSGSLINIISTGQASSPQIISNASTPTKNVGTQEARGQKRLSDGTPSQLQLRPIAPAGSHVSQEKGSGREARTWTAAAGRDNTVVSMGMKINPAHGTIIHVSSGQQTNVSAGVSQEATGMYIRQIDKNAIQIQSSKDSQKQDLTKVQSATQNVQMFTVPQGMTVLQNPLNISQMPTVIGQPNSQVYMIPANHPNLVQGGLPSGLIGQQVLQPGQNVTVMQPNQLGVPGGVQYNVPIMPMNMPANSQYMPAGINLNTPLSAQQLNAALSGHQLNPNLSVSGTIPIVQAPPSSPMTAQTQIPVSQTPPVHQIVPQNSFIAPTSQYGSMPQQYMMQNSAAVTMPVNNTNVQYSIPNQSSNGANNGNGQTTIVESEATNGNSNQTNYITSSSQDSNGYSIAGATVQNAQQNFTTDGATTQTGFASANQTATPTYGSTNGSQTQAYNVSQTTTTQPPPNYPTNGSNPQTPNPNYGSATTPSSQNTSQANFSPSTTPAPNQTYQTPNLTNMPNVAYPPNQSPQNPYPNATGQNLAAYASNQYQYTSRPWFRPRYGSPQGSPYSSGTGPPPNGPPMPVPPPSGNFNYWQDS</sequence>